<evidence type="ECO:0000313" key="2">
    <source>
        <dbReference type="EMBL" id="CRY77578.1"/>
    </source>
</evidence>
<protein>
    <submittedName>
        <fullName evidence="2">Uncharacterized protein</fullName>
    </submittedName>
</protein>
<dbReference type="KEGG" id="nfr:ERS450000_02475"/>
<gene>
    <name evidence="2" type="ORF">ERS450000_02475</name>
</gene>
<dbReference type="AlphaFoldDB" id="A0A0H5NQ97"/>
<evidence type="ECO:0000313" key="3">
    <source>
        <dbReference type="Proteomes" id="UP000057820"/>
    </source>
</evidence>
<dbReference type="RefSeq" id="WP_167547510.1">
    <property type="nucleotide sequence ID" value="NZ_CP031418.1"/>
</dbReference>
<proteinExistence type="predicted"/>
<accession>A0A0H5NQ97</accession>
<organism evidence="2 3">
    <name type="scientific">Nocardia farcinica</name>
    <dbReference type="NCBI Taxonomy" id="37329"/>
    <lineage>
        <taxon>Bacteria</taxon>
        <taxon>Bacillati</taxon>
        <taxon>Actinomycetota</taxon>
        <taxon>Actinomycetes</taxon>
        <taxon>Mycobacteriales</taxon>
        <taxon>Nocardiaceae</taxon>
        <taxon>Nocardia</taxon>
    </lineage>
</organism>
<evidence type="ECO:0000256" key="1">
    <source>
        <dbReference type="SAM" id="MobiDB-lite"/>
    </source>
</evidence>
<name>A0A0H5NQ97_NOCFR</name>
<reference evidence="3" key="1">
    <citation type="submission" date="2015-03" db="EMBL/GenBank/DDBJ databases">
        <authorList>
            <consortium name="Pathogen Informatics"/>
        </authorList>
    </citation>
    <scope>NUCLEOTIDE SEQUENCE [LARGE SCALE GENOMIC DNA]</scope>
    <source>
        <strain evidence="3">NCTC11134</strain>
    </source>
</reference>
<dbReference type="Proteomes" id="UP000057820">
    <property type="component" value="Chromosome 1"/>
</dbReference>
<dbReference type="EMBL" id="LN868938">
    <property type="protein sequence ID" value="CRY77578.1"/>
    <property type="molecule type" value="Genomic_DNA"/>
</dbReference>
<sequence>MTRKPKPAAPQVNPIVRAAAEKVTRTKRRTPTDLHAPCPDQLTLFDPKDLR</sequence>
<feature type="region of interest" description="Disordered" evidence="1">
    <location>
        <begin position="22"/>
        <end position="51"/>
    </location>
</feature>